<comment type="caution">
    <text evidence="2">The sequence shown here is derived from an EMBL/GenBank/DDBJ whole genome shotgun (WGS) entry which is preliminary data.</text>
</comment>
<proteinExistence type="predicted"/>
<sequence>MAKKKFTDFPALGRDLADNDLILVWATEEEKNAIVAVSDLPASTGGGGGGGGTSIISVASPFIVVNTSPNYIPDAGANTVKILDERLLNKTQYPVATTQFGGGYFRLNVLAYNSVDPDDDTKGSVIISGFQLDNGEQIIITLPGERDASSDTEYAQLKADVAMLKAIAAPFIPTLTGPNGGKVWWPKSAGAIPAGWQECIAMRGRLPIAHDPADIYNAVTNPDGLSRPIGTPGGTKMHTNTLEEMVPHEHDIIIPSRDLANYSNAGPDLTHDGEGDHRTLTTESAGGVDDGSGNKVAKPYSIMNPYLIGIWIEYAGV</sequence>
<evidence type="ECO:0000256" key="1">
    <source>
        <dbReference type="SAM" id="MobiDB-lite"/>
    </source>
</evidence>
<evidence type="ECO:0000313" key="2">
    <source>
        <dbReference type="EMBL" id="MFD2874032.1"/>
    </source>
</evidence>
<dbReference type="RefSeq" id="WP_377187913.1">
    <property type="nucleotide sequence ID" value="NZ_JBHUPD010000003.1"/>
</dbReference>
<name>A0ABW5YFC9_9SPHI</name>
<dbReference type="Proteomes" id="UP001597557">
    <property type="component" value="Unassembled WGS sequence"/>
</dbReference>
<evidence type="ECO:0008006" key="4">
    <source>
        <dbReference type="Google" id="ProtNLM"/>
    </source>
</evidence>
<reference evidence="3" key="1">
    <citation type="journal article" date="2019" name="Int. J. Syst. Evol. Microbiol.">
        <title>The Global Catalogue of Microorganisms (GCM) 10K type strain sequencing project: providing services to taxonomists for standard genome sequencing and annotation.</title>
        <authorList>
            <consortium name="The Broad Institute Genomics Platform"/>
            <consortium name="The Broad Institute Genome Sequencing Center for Infectious Disease"/>
            <person name="Wu L."/>
            <person name="Ma J."/>
        </authorList>
    </citation>
    <scope>NUCLEOTIDE SEQUENCE [LARGE SCALE GENOMIC DNA]</scope>
    <source>
        <strain evidence="3">KCTC 22437</strain>
    </source>
</reference>
<organism evidence="2 3">
    <name type="scientific">Mucilaginibacter ximonensis</name>
    <dbReference type="NCBI Taxonomy" id="538021"/>
    <lineage>
        <taxon>Bacteria</taxon>
        <taxon>Pseudomonadati</taxon>
        <taxon>Bacteroidota</taxon>
        <taxon>Sphingobacteriia</taxon>
        <taxon>Sphingobacteriales</taxon>
        <taxon>Sphingobacteriaceae</taxon>
        <taxon>Mucilaginibacter</taxon>
    </lineage>
</organism>
<feature type="region of interest" description="Disordered" evidence="1">
    <location>
        <begin position="263"/>
        <end position="290"/>
    </location>
</feature>
<protein>
    <recommendedName>
        <fullName evidence="4">Microcystin-dependent protein</fullName>
    </recommendedName>
</protein>
<feature type="compositionally biased region" description="Basic and acidic residues" evidence="1">
    <location>
        <begin position="269"/>
        <end position="280"/>
    </location>
</feature>
<dbReference type="EMBL" id="JBHUPD010000003">
    <property type="protein sequence ID" value="MFD2874032.1"/>
    <property type="molecule type" value="Genomic_DNA"/>
</dbReference>
<keyword evidence="3" id="KW-1185">Reference proteome</keyword>
<evidence type="ECO:0000313" key="3">
    <source>
        <dbReference type="Proteomes" id="UP001597557"/>
    </source>
</evidence>
<accession>A0ABW5YFC9</accession>
<gene>
    <name evidence="2" type="ORF">ACFS5N_16235</name>
</gene>